<dbReference type="Proteomes" id="UP000286746">
    <property type="component" value="Unassembled WGS sequence"/>
</dbReference>
<keyword evidence="3" id="KW-1185">Reference proteome</keyword>
<dbReference type="RefSeq" id="WP_218040044.1">
    <property type="nucleotide sequence ID" value="NZ_BHZD01000001.1"/>
</dbReference>
<protein>
    <submittedName>
        <fullName evidence="2">Uncharacterized protein</fullName>
    </submittedName>
</protein>
<feature type="region of interest" description="Disordered" evidence="1">
    <location>
        <begin position="103"/>
        <end position="127"/>
    </location>
</feature>
<comment type="caution">
    <text evidence="2">The sequence shown here is derived from an EMBL/GenBank/DDBJ whole genome shotgun (WGS) entry which is preliminary data.</text>
</comment>
<dbReference type="EMBL" id="BHZD01000001">
    <property type="protein sequence ID" value="GCD48421.1"/>
    <property type="molecule type" value="Genomic_DNA"/>
</dbReference>
<evidence type="ECO:0000313" key="2">
    <source>
        <dbReference type="EMBL" id="GCD48421.1"/>
    </source>
</evidence>
<gene>
    <name evidence="2" type="ORF">GKJPGBOP_08219</name>
</gene>
<reference evidence="2 3" key="1">
    <citation type="submission" date="2018-11" db="EMBL/GenBank/DDBJ databases">
        <title>Whole genome sequence of Streptomyces paromomycinus NBRC 15454(T).</title>
        <authorList>
            <person name="Komaki H."/>
            <person name="Tamura T."/>
        </authorList>
    </citation>
    <scope>NUCLEOTIDE SEQUENCE [LARGE SCALE GENOMIC DNA]</scope>
    <source>
        <strain evidence="2 3">NBRC 15454</strain>
    </source>
</reference>
<proteinExistence type="predicted"/>
<organism evidence="2 3">
    <name type="scientific">Streptomyces paromomycinus</name>
    <name type="common">Streptomyces rimosus subsp. paromomycinus</name>
    <dbReference type="NCBI Taxonomy" id="92743"/>
    <lineage>
        <taxon>Bacteria</taxon>
        <taxon>Bacillati</taxon>
        <taxon>Actinomycetota</taxon>
        <taxon>Actinomycetes</taxon>
        <taxon>Kitasatosporales</taxon>
        <taxon>Streptomycetaceae</taxon>
        <taxon>Streptomyces</taxon>
    </lineage>
</organism>
<accession>A0A401WGI6</accession>
<evidence type="ECO:0000256" key="1">
    <source>
        <dbReference type="SAM" id="MobiDB-lite"/>
    </source>
</evidence>
<sequence>MARKEEQIADPRVVDFYLVLGQALDHTGDDPRLVELADELAAYLMQAAGEQGEDYVDDADIEPSFVKLMDTLAFDTAPPARRLIGLLKQRGWTGWTKLERVEPARGAAGSRQNDAAGRGHVQCGSRGRWQPPGQWADHLAVVRTFLVCVLHGRCCFWRCRSPIGSPAP</sequence>
<evidence type="ECO:0000313" key="3">
    <source>
        <dbReference type="Proteomes" id="UP000286746"/>
    </source>
</evidence>
<dbReference type="AlphaFoldDB" id="A0A401WGI6"/>
<name>A0A401WGI6_STREY</name>